<dbReference type="InterPro" id="IPR006597">
    <property type="entry name" value="Sel1-like"/>
</dbReference>
<accession>A0A9N8WQM6</accession>
<organism evidence="2 3">
    <name type="scientific">Ambispora gerdemannii</name>
    <dbReference type="NCBI Taxonomy" id="144530"/>
    <lineage>
        <taxon>Eukaryota</taxon>
        <taxon>Fungi</taxon>
        <taxon>Fungi incertae sedis</taxon>
        <taxon>Mucoromycota</taxon>
        <taxon>Glomeromycotina</taxon>
        <taxon>Glomeromycetes</taxon>
        <taxon>Archaeosporales</taxon>
        <taxon>Ambisporaceae</taxon>
        <taxon>Ambispora</taxon>
    </lineage>
</organism>
<name>A0A9N8WQM6_9GLOM</name>
<dbReference type="AlphaFoldDB" id="A0A9N8WQM6"/>
<dbReference type="Proteomes" id="UP000789831">
    <property type="component" value="Unassembled WGS sequence"/>
</dbReference>
<comment type="caution">
    <text evidence="2">The sequence shown here is derived from an EMBL/GenBank/DDBJ whole genome shotgun (WGS) entry which is preliminary data.</text>
</comment>
<dbReference type="SUPFAM" id="SSF81901">
    <property type="entry name" value="HCP-like"/>
    <property type="match status" value="1"/>
</dbReference>
<dbReference type="InterPro" id="IPR011990">
    <property type="entry name" value="TPR-like_helical_dom_sf"/>
</dbReference>
<dbReference type="PANTHER" id="PTHR11102">
    <property type="entry name" value="SEL-1-LIKE PROTEIN"/>
    <property type="match status" value="1"/>
</dbReference>
<keyword evidence="3" id="KW-1185">Reference proteome</keyword>
<protein>
    <submittedName>
        <fullName evidence="2">11971_t:CDS:1</fullName>
    </submittedName>
</protein>
<dbReference type="InterPro" id="IPR050767">
    <property type="entry name" value="Sel1_AlgK"/>
</dbReference>
<dbReference type="OrthoDB" id="2384430at2759"/>
<dbReference type="EMBL" id="CAJVPL010000392">
    <property type="protein sequence ID" value="CAG8491417.1"/>
    <property type="molecule type" value="Genomic_DNA"/>
</dbReference>
<dbReference type="SMART" id="SM00671">
    <property type="entry name" value="SEL1"/>
    <property type="match status" value="2"/>
</dbReference>
<sequence length="172" mass="19821">MDDKTKLAENINQIFVRANQKTDIEGIKLVILDYLDKTEQISEYLYDSVVNASEYGQFLSLRGFCEVNAFRWLKTSASLGNPRAYLILGKMYHVSEGITRNYEKSFRAWKKAANITSKYQPSAQNLLAIYYYRGRGTNKDMHAAIKTHINATKSGKSSYFSKLLHIIFKKLR</sequence>
<gene>
    <name evidence="2" type="ORF">AGERDE_LOCUS3772</name>
</gene>
<comment type="similarity">
    <text evidence="1">Belongs to the sel-1 family.</text>
</comment>
<evidence type="ECO:0000313" key="2">
    <source>
        <dbReference type="EMBL" id="CAG8491417.1"/>
    </source>
</evidence>
<dbReference type="PANTHER" id="PTHR11102:SF160">
    <property type="entry name" value="ERAD-ASSOCIATED E3 UBIQUITIN-PROTEIN LIGASE COMPONENT HRD3"/>
    <property type="match status" value="1"/>
</dbReference>
<evidence type="ECO:0000256" key="1">
    <source>
        <dbReference type="ARBA" id="ARBA00038101"/>
    </source>
</evidence>
<dbReference type="Gene3D" id="1.25.40.10">
    <property type="entry name" value="Tetratricopeptide repeat domain"/>
    <property type="match status" value="1"/>
</dbReference>
<proteinExistence type="inferred from homology"/>
<dbReference type="Pfam" id="PF08238">
    <property type="entry name" value="Sel1"/>
    <property type="match status" value="3"/>
</dbReference>
<reference evidence="2" key="1">
    <citation type="submission" date="2021-06" db="EMBL/GenBank/DDBJ databases">
        <authorList>
            <person name="Kallberg Y."/>
            <person name="Tangrot J."/>
            <person name="Rosling A."/>
        </authorList>
    </citation>
    <scope>NUCLEOTIDE SEQUENCE</scope>
    <source>
        <strain evidence="2">MT106</strain>
    </source>
</reference>
<evidence type="ECO:0000313" key="3">
    <source>
        <dbReference type="Proteomes" id="UP000789831"/>
    </source>
</evidence>